<keyword evidence="2" id="KW-1185">Reference proteome</keyword>
<dbReference type="EMBL" id="KQ981204">
    <property type="protein sequence ID" value="KYN44969.1"/>
    <property type="molecule type" value="Genomic_DNA"/>
</dbReference>
<reference evidence="1 2" key="1">
    <citation type="submission" date="2016-03" db="EMBL/GenBank/DDBJ databases">
        <title>Trachymyrmex septentrionalis WGS genome.</title>
        <authorList>
            <person name="Nygaard S."/>
            <person name="Hu H."/>
            <person name="Boomsma J."/>
            <person name="Zhang G."/>
        </authorList>
    </citation>
    <scope>NUCLEOTIDE SEQUENCE [LARGE SCALE GENOMIC DNA]</scope>
    <source>
        <strain evidence="1">Tsep2-gDNA-1</strain>
        <tissue evidence="1">Whole body</tissue>
    </source>
</reference>
<gene>
    <name evidence="1" type="ORF">ALC56_00621</name>
</gene>
<evidence type="ECO:0000313" key="2">
    <source>
        <dbReference type="Proteomes" id="UP000078541"/>
    </source>
</evidence>
<feature type="non-terminal residue" evidence="1">
    <location>
        <position position="1"/>
    </location>
</feature>
<dbReference type="AlphaFoldDB" id="A0A195FYR3"/>
<organism evidence="1 2">
    <name type="scientific">Trachymyrmex septentrionalis</name>
    <dbReference type="NCBI Taxonomy" id="34720"/>
    <lineage>
        <taxon>Eukaryota</taxon>
        <taxon>Metazoa</taxon>
        <taxon>Ecdysozoa</taxon>
        <taxon>Arthropoda</taxon>
        <taxon>Hexapoda</taxon>
        <taxon>Insecta</taxon>
        <taxon>Pterygota</taxon>
        <taxon>Neoptera</taxon>
        <taxon>Endopterygota</taxon>
        <taxon>Hymenoptera</taxon>
        <taxon>Apocrita</taxon>
        <taxon>Aculeata</taxon>
        <taxon>Formicoidea</taxon>
        <taxon>Formicidae</taxon>
        <taxon>Myrmicinae</taxon>
        <taxon>Trachymyrmex</taxon>
    </lineage>
</organism>
<accession>A0A195FYR3</accession>
<name>A0A195FYR3_9HYME</name>
<sequence>SICIKFAGQVLPKHIFLFRTRHVVSTYVPKVRICYNCSNHISKACRSNARCIFCDKAPHEDAQECSMKDTPHQCEGGHLPISQSEYPW</sequence>
<dbReference type="Proteomes" id="UP000078541">
    <property type="component" value="Unassembled WGS sequence"/>
</dbReference>
<evidence type="ECO:0000313" key="1">
    <source>
        <dbReference type="EMBL" id="KYN44969.1"/>
    </source>
</evidence>
<protein>
    <submittedName>
        <fullName evidence="1">Uncharacterized protein</fullName>
    </submittedName>
</protein>
<proteinExistence type="predicted"/>
<dbReference type="STRING" id="34720.A0A195FYR3"/>